<evidence type="ECO:0000313" key="5">
    <source>
        <dbReference type="Proteomes" id="UP000011087"/>
    </source>
</evidence>
<dbReference type="PaxDb" id="55529-EKX31934"/>
<keyword evidence="1" id="KW-0560">Oxidoreductase</keyword>
<dbReference type="eggNOG" id="ENOG502QU2T">
    <property type="taxonomic scope" value="Eukaryota"/>
</dbReference>
<feature type="domain" description="NADP-dependent oxidoreductase" evidence="2">
    <location>
        <begin position="48"/>
        <end position="356"/>
    </location>
</feature>
<dbReference type="Gene3D" id="3.20.20.100">
    <property type="entry name" value="NADP-dependent oxidoreductase domain"/>
    <property type="match status" value="1"/>
</dbReference>
<dbReference type="SUPFAM" id="SSF51430">
    <property type="entry name" value="NAD(P)-linked oxidoreductase"/>
    <property type="match status" value="1"/>
</dbReference>
<dbReference type="OMA" id="TAPNYWH"/>
<dbReference type="InterPro" id="IPR023210">
    <property type="entry name" value="NADP_OxRdtase_dom"/>
</dbReference>
<sequence length="373" mass="41203">MLPPACLGSVRHLQVRAQTHASSFLRSQLRKRPASSPVSCAMSTNIQVILGTMTFGWSYSSSKIENQVAGKMLDAFFDAGHKDVDTALTYAGGKTEEMIGALLGPDTERAKRLGVLATKAGPWQGMTMNGNGGLSPEELRKKVETSCKSLKRDSIDLFYLHAPDTATRIEDTLATVNQLHKEGKIKALGLSNFQAWEVCYIHQICSKNNYLSPTVYQGMYNAVTREVERELLPCLRKLGISFYCYNPLAGGILSGKHQRNEDPSAGRFQNNKMYKDRFWKDSFFDAAESIQKACDAEQTSMVSAAFRWLLHHSKLQDGDAIIIGASSEQQLDSNLKALKDKNALSPEVLSAIDTAWERCKADCPSYERGSSAL</sequence>
<dbReference type="EnsemblProtists" id="EKX31934">
    <property type="protein sequence ID" value="EKX31934"/>
    <property type="gene ID" value="GUITHDRAFT_98704"/>
</dbReference>
<reference evidence="5" key="2">
    <citation type="submission" date="2012-11" db="EMBL/GenBank/DDBJ databases">
        <authorList>
            <person name="Kuo A."/>
            <person name="Curtis B.A."/>
            <person name="Tanifuji G."/>
            <person name="Burki F."/>
            <person name="Gruber A."/>
            <person name="Irimia M."/>
            <person name="Maruyama S."/>
            <person name="Arias M.C."/>
            <person name="Ball S.G."/>
            <person name="Gile G.H."/>
            <person name="Hirakawa Y."/>
            <person name="Hopkins J.F."/>
            <person name="Rensing S.A."/>
            <person name="Schmutz J."/>
            <person name="Symeonidi A."/>
            <person name="Elias M."/>
            <person name="Eveleigh R.J."/>
            <person name="Herman E.K."/>
            <person name="Klute M.J."/>
            <person name="Nakayama T."/>
            <person name="Obornik M."/>
            <person name="Reyes-Prieto A."/>
            <person name="Armbrust E.V."/>
            <person name="Aves S.J."/>
            <person name="Beiko R.G."/>
            <person name="Coutinho P."/>
            <person name="Dacks J.B."/>
            <person name="Durnford D.G."/>
            <person name="Fast N.M."/>
            <person name="Green B.R."/>
            <person name="Grisdale C."/>
            <person name="Hempe F."/>
            <person name="Henrissat B."/>
            <person name="Hoppner M.P."/>
            <person name="Ishida K.-I."/>
            <person name="Kim E."/>
            <person name="Koreny L."/>
            <person name="Kroth P.G."/>
            <person name="Liu Y."/>
            <person name="Malik S.-B."/>
            <person name="Maier U.G."/>
            <person name="McRose D."/>
            <person name="Mock T."/>
            <person name="Neilson J.A."/>
            <person name="Onodera N.T."/>
            <person name="Poole A.M."/>
            <person name="Pritham E.J."/>
            <person name="Richards T.A."/>
            <person name="Rocap G."/>
            <person name="Roy S.W."/>
            <person name="Sarai C."/>
            <person name="Schaack S."/>
            <person name="Shirato S."/>
            <person name="Slamovits C.H."/>
            <person name="Spencer D.F."/>
            <person name="Suzuki S."/>
            <person name="Worden A.Z."/>
            <person name="Zauner S."/>
            <person name="Barry K."/>
            <person name="Bell C."/>
            <person name="Bharti A.K."/>
            <person name="Crow J.A."/>
            <person name="Grimwood J."/>
            <person name="Kramer R."/>
            <person name="Lindquist E."/>
            <person name="Lucas S."/>
            <person name="Salamov A."/>
            <person name="McFadden G.I."/>
            <person name="Lane C.E."/>
            <person name="Keeling P.J."/>
            <person name="Gray M.W."/>
            <person name="Grigoriev I.V."/>
            <person name="Archibald J.M."/>
        </authorList>
    </citation>
    <scope>NUCLEOTIDE SEQUENCE</scope>
    <source>
        <strain evidence="5">CCMP2712</strain>
    </source>
</reference>
<dbReference type="KEGG" id="gtt:GUITHDRAFT_98704"/>
<dbReference type="PANTHER" id="PTHR43364:SF4">
    <property type="entry name" value="NAD(P)-LINKED OXIDOREDUCTASE SUPERFAMILY PROTEIN"/>
    <property type="match status" value="1"/>
</dbReference>
<reference evidence="3 5" key="1">
    <citation type="journal article" date="2012" name="Nature">
        <title>Algal genomes reveal evolutionary mosaicism and the fate of nucleomorphs.</title>
        <authorList>
            <consortium name="DOE Joint Genome Institute"/>
            <person name="Curtis B.A."/>
            <person name="Tanifuji G."/>
            <person name="Burki F."/>
            <person name="Gruber A."/>
            <person name="Irimia M."/>
            <person name="Maruyama S."/>
            <person name="Arias M.C."/>
            <person name="Ball S.G."/>
            <person name="Gile G.H."/>
            <person name="Hirakawa Y."/>
            <person name="Hopkins J.F."/>
            <person name="Kuo A."/>
            <person name="Rensing S.A."/>
            <person name="Schmutz J."/>
            <person name="Symeonidi A."/>
            <person name="Elias M."/>
            <person name="Eveleigh R.J."/>
            <person name="Herman E.K."/>
            <person name="Klute M.J."/>
            <person name="Nakayama T."/>
            <person name="Obornik M."/>
            <person name="Reyes-Prieto A."/>
            <person name="Armbrust E.V."/>
            <person name="Aves S.J."/>
            <person name="Beiko R.G."/>
            <person name="Coutinho P."/>
            <person name="Dacks J.B."/>
            <person name="Durnford D.G."/>
            <person name="Fast N.M."/>
            <person name="Green B.R."/>
            <person name="Grisdale C.J."/>
            <person name="Hempel F."/>
            <person name="Henrissat B."/>
            <person name="Hoppner M.P."/>
            <person name="Ishida K."/>
            <person name="Kim E."/>
            <person name="Koreny L."/>
            <person name="Kroth P.G."/>
            <person name="Liu Y."/>
            <person name="Malik S.B."/>
            <person name="Maier U.G."/>
            <person name="McRose D."/>
            <person name="Mock T."/>
            <person name="Neilson J.A."/>
            <person name="Onodera N.T."/>
            <person name="Poole A.M."/>
            <person name="Pritham E.J."/>
            <person name="Richards T.A."/>
            <person name="Rocap G."/>
            <person name="Roy S.W."/>
            <person name="Sarai C."/>
            <person name="Schaack S."/>
            <person name="Shirato S."/>
            <person name="Slamovits C.H."/>
            <person name="Spencer D.F."/>
            <person name="Suzuki S."/>
            <person name="Worden A.Z."/>
            <person name="Zauner S."/>
            <person name="Barry K."/>
            <person name="Bell C."/>
            <person name="Bharti A.K."/>
            <person name="Crow J.A."/>
            <person name="Grimwood J."/>
            <person name="Kramer R."/>
            <person name="Lindquist E."/>
            <person name="Lucas S."/>
            <person name="Salamov A."/>
            <person name="McFadden G.I."/>
            <person name="Lane C.E."/>
            <person name="Keeling P.J."/>
            <person name="Gray M.W."/>
            <person name="Grigoriev I.V."/>
            <person name="Archibald J.M."/>
        </authorList>
    </citation>
    <scope>NUCLEOTIDE SEQUENCE</scope>
    <source>
        <strain evidence="3 5">CCMP2712</strain>
    </source>
</reference>
<dbReference type="RefSeq" id="XP_005818914.1">
    <property type="nucleotide sequence ID" value="XM_005818857.1"/>
</dbReference>
<organism evidence="3">
    <name type="scientific">Guillardia theta (strain CCMP2712)</name>
    <name type="common">Cryptophyte</name>
    <dbReference type="NCBI Taxonomy" id="905079"/>
    <lineage>
        <taxon>Eukaryota</taxon>
        <taxon>Cryptophyceae</taxon>
        <taxon>Pyrenomonadales</taxon>
        <taxon>Geminigeraceae</taxon>
        <taxon>Guillardia</taxon>
    </lineage>
</organism>
<accession>L1I7R0</accession>
<dbReference type="HOGENOM" id="CLU_023205_1_1_1"/>
<dbReference type="PANTHER" id="PTHR43364">
    <property type="entry name" value="NADH-SPECIFIC METHYLGLYOXAL REDUCTASE-RELATED"/>
    <property type="match status" value="1"/>
</dbReference>
<keyword evidence="5" id="KW-1185">Reference proteome</keyword>
<dbReference type="InterPro" id="IPR050523">
    <property type="entry name" value="AKR_Detox_Biosynth"/>
</dbReference>
<dbReference type="PRINTS" id="PR00069">
    <property type="entry name" value="ALDKETRDTASE"/>
</dbReference>
<dbReference type="InterPro" id="IPR018170">
    <property type="entry name" value="Aldo/ket_reductase_CS"/>
</dbReference>
<dbReference type="GO" id="GO:0016491">
    <property type="term" value="F:oxidoreductase activity"/>
    <property type="evidence" value="ECO:0007669"/>
    <property type="project" value="UniProtKB-KW"/>
</dbReference>
<evidence type="ECO:0000313" key="4">
    <source>
        <dbReference type="EnsemblProtists" id="EKX31934"/>
    </source>
</evidence>
<proteinExistence type="predicted"/>
<dbReference type="Pfam" id="PF00248">
    <property type="entry name" value="Aldo_ket_red"/>
    <property type="match status" value="1"/>
</dbReference>
<protein>
    <recommendedName>
        <fullName evidence="2">NADP-dependent oxidoreductase domain-containing protein</fullName>
    </recommendedName>
</protein>
<dbReference type="EMBL" id="JH993224">
    <property type="protein sequence ID" value="EKX31934.1"/>
    <property type="molecule type" value="Genomic_DNA"/>
</dbReference>
<dbReference type="CDD" id="cd19075">
    <property type="entry name" value="AKR_AKR7A1-5"/>
    <property type="match status" value="1"/>
</dbReference>
<dbReference type="InterPro" id="IPR020471">
    <property type="entry name" value="AKR"/>
</dbReference>
<evidence type="ECO:0000313" key="3">
    <source>
        <dbReference type="EMBL" id="EKX31934.1"/>
    </source>
</evidence>
<evidence type="ECO:0000259" key="2">
    <source>
        <dbReference type="Pfam" id="PF00248"/>
    </source>
</evidence>
<dbReference type="AlphaFoldDB" id="L1I7R0"/>
<dbReference type="STRING" id="905079.L1I7R0"/>
<dbReference type="PROSITE" id="PS00062">
    <property type="entry name" value="ALDOKETO_REDUCTASE_2"/>
    <property type="match status" value="1"/>
</dbReference>
<dbReference type="OrthoDB" id="2310150at2759"/>
<dbReference type="InterPro" id="IPR036812">
    <property type="entry name" value="NAD(P)_OxRdtase_dom_sf"/>
</dbReference>
<dbReference type="GeneID" id="17288658"/>
<name>L1I7R0_GUITC</name>
<gene>
    <name evidence="3" type="ORF">GUITHDRAFT_98704</name>
</gene>
<reference evidence="4" key="3">
    <citation type="submission" date="2016-03" db="UniProtKB">
        <authorList>
            <consortium name="EnsemblProtists"/>
        </authorList>
    </citation>
    <scope>IDENTIFICATION</scope>
</reference>
<evidence type="ECO:0000256" key="1">
    <source>
        <dbReference type="ARBA" id="ARBA00023002"/>
    </source>
</evidence>
<dbReference type="Proteomes" id="UP000011087">
    <property type="component" value="Unassembled WGS sequence"/>
</dbReference>